<dbReference type="Proteomes" id="UP000504637">
    <property type="component" value="Unplaced"/>
</dbReference>
<evidence type="ECO:0000313" key="1">
    <source>
        <dbReference type="Proteomes" id="UP000504637"/>
    </source>
</evidence>
<reference evidence="2" key="1">
    <citation type="submission" date="2020-01" db="EMBL/GenBank/DDBJ databases">
        <authorList>
            <consortium name="DOE Joint Genome Institute"/>
            <person name="Haridas S."/>
            <person name="Albert R."/>
            <person name="Binder M."/>
            <person name="Bloem J."/>
            <person name="Labutti K."/>
            <person name="Salamov A."/>
            <person name="Andreopoulos B."/>
            <person name="Baker S.E."/>
            <person name="Barry K."/>
            <person name="Bills G."/>
            <person name="Bluhm B.H."/>
            <person name="Cannon C."/>
            <person name="Castanera R."/>
            <person name="Culley D.E."/>
            <person name="Daum C."/>
            <person name="Ezra D."/>
            <person name="Gonzalez J.B."/>
            <person name="Henrissat B."/>
            <person name="Kuo A."/>
            <person name="Liang C."/>
            <person name="Lipzen A."/>
            <person name="Lutzoni F."/>
            <person name="Magnuson J."/>
            <person name="Mondo S."/>
            <person name="Nolan M."/>
            <person name="Ohm R."/>
            <person name="Pangilinan J."/>
            <person name="Park H.-J."/>
            <person name="Ramirez L."/>
            <person name="Alfaro M."/>
            <person name="Sun H."/>
            <person name="Tritt A."/>
            <person name="Yoshinaga Y."/>
            <person name="Zwiers L.-H."/>
            <person name="Turgeon B.G."/>
            <person name="Goodwin S.B."/>
            <person name="Spatafora J.W."/>
            <person name="Crous P.W."/>
            <person name="Grigoriev I.V."/>
        </authorList>
    </citation>
    <scope>NUCLEOTIDE SEQUENCE</scope>
    <source>
        <strain evidence="2">CBS 342.82</strain>
    </source>
</reference>
<gene>
    <name evidence="2" type="ORF">K489DRAFT_296875</name>
</gene>
<protein>
    <submittedName>
        <fullName evidence="2">Uncharacterized protein</fullName>
    </submittedName>
</protein>
<evidence type="ECO:0000313" key="2">
    <source>
        <dbReference type="RefSeq" id="XP_033457077.1"/>
    </source>
</evidence>
<reference evidence="2" key="3">
    <citation type="submission" date="2025-08" db="UniProtKB">
        <authorList>
            <consortium name="RefSeq"/>
        </authorList>
    </citation>
    <scope>IDENTIFICATION</scope>
    <source>
        <strain evidence="2">CBS 342.82</strain>
    </source>
</reference>
<accession>A0A6J3LW95</accession>
<reference evidence="2" key="2">
    <citation type="submission" date="2020-04" db="EMBL/GenBank/DDBJ databases">
        <authorList>
            <consortium name="NCBI Genome Project"/>
        </authorList>
    </citation>
    <scope>NUCLEOTIDE SEQUENCE</scope>
    <source>
        <strain evidence="2">CBS 342.82</strain>
    </source>
</reference>
<dbReference type="GeneID" id="54358125"/>
<dbReference type="AlphaFoldDB" id="A0A6J3LW95"/>
<dbReference type="OrthoDB" id="1882297at2759"/>
<feature type="non-terminal residue" evidence="2">
    <location>
        <position position="1"/>
    </location>
</feature>
<dbReference type="Gene3D" id="2.30.38.10">
    <property type="entry name" value="Luciferase, Domain 3"/>
    <property type="match status" value="1"/>
</dbReference>
<dbReference type="SUPFAM" id="SSF56801">
    <property type="entry name" value="Acetyl-CoA synthetase-like"/>
    <property type="match status" value="1"/>
</dbReference>
<sequence>RPRLSTVYVSGMNETYGPIITNGQLSAWKALLAVEMCSQMAHRGHGFLTSLSVLVEGPAATAKLFRCGILYFGDLAAQCPDGSIRILDREKDFIMSGGE</sequence>
<organism evidence="2">
    <name type="scientific">Dissoconium aciculare CBS 342.82</name>
    <dbReference type="NCBI Taxonomy" id="1314786"/>
    <lineage>
        <taxon>Eukaryota</taxon>
        <taxon>Fungi</taxon>
        <taxon>Dikarya</taxon>
        <taxon>Ascomycota</taxon>
        <taxon>Pezizomycotina</taxon>
        <taxon>Dothideomycetes</taxon>
        <taxon>Dothideomycetidae</taxon>
        <taxon>Mycosphaerellales</taxon>
        <taxon>Dissoconiaceae</taxon>
        <taxon>Dissoconium</taxon>
    </lineage>
</organism>
<feature type="non-terminal residue" evidence="2">
    <location>
        <position position="99"/>
    </location>
</feature>
<name>A0A6J3LW95_9PEZI</name>
<keyword evidence="1" id="KW-1185">Reference proteome</keyword>
<dbReference type="RefSeq" id="XP_033457077.1">
    <property type="nucleotide sequence ID" value="XM_033600325.1"/>
</dbReference>
<proteinExistence type="predicted"/>